<dbReference type="HOGENOM" id="CLU_1978411_0_0_6"/>
<keyword evidence="3" id="KW-1185">Reference proteome</keyword>
<organism evidence="2 3">
    <name type="scientific">Hahella chejuensis (strain KCTC 2396)</name>
    <dbReference type="NCBI Taxonomy" id="349521"/>
    <lineage>
        <taxon>Bacteria</taxon>
        <taxon>Pseudomonadati</taxon>
        <taxon>Pseudomonadota</taxon>
        <taxon>Gammaproteobacteria</taxon>
        <taxon>Oceanospirillales</taxon>
        <taxon>Hahellaceae</taxon>
        <taxon>Hahella</taxon>
    </lineage>
</organism>
<dbReference type="EMBL" id="CP000155">
    <property type="protein sequence ID" value="ABC28186.1"/>
    <property type="molecule type" value="Genomic_DNA"/>
</dbReference>
<name>Q2SMD8_HAHCH</name>
<keyword evidence="1" id="KW-1133">Transmembrane helix</keyword>
<feature type="transmembrane region" description="Helical" evidence="1">
    <location>
        <begin position="21"/>
        <end position="51"/>
    </location>
</feature>
<evidence type="ECO:0000313" key="2">
    <source>
        <dbReference type="EMBL" id="ABC28186.1"/>
    </source>
</evidence>
<reference evidence="2 3" key="1">
    <citation type="journal article" date="2005" name="Nucleic Acids Res.">
        <title>Genomic blueprint of Hahella chejuensis, a marine microbe producing an algicidal agent.</title>
        <authorList>
            <person name="Jeong H."/>
            <person name="Yim J.H."/>
            <person name="Lee C."/>
            <person name="Choi S.-H."/>
            <person name="Park Y.K."/>
            <person name="Yoon S.H."/>
            <person name="Hur C.-G."/>
            <person name="Kang H.-Y."/>
            <person name="Kim D."/>
            <person name="Lee H.H."/>
            <person name="Park K.H."/>
            <person name="Park S.-H."/>
            <person name="Park H.-S."/>
            <person name="Lee H.K."/>
            <person name="Oh T.K."/>
            <person name="Kim J.F."/>
        </authorList>
    </citation>
    <scope>NUCLEOTIDE SEQUENCE [LARGE SCALE GENOMIC DNA]</scope>
    <source>
        <strain evidence="2 3">KCTC 2396</strain>
    </source>
</reference>
<evidence type="ECO:0000256" key="1">
    <source>
        <dbReference type="SAM" id="Phobius"/>
    </source>
</evidence>
<dbReference type="KEGG" id="hch:HCH_01318"/>
<dbReference type="AlphaFoldDB" id="Q2SMD8"/>
<sequence>MHAQKCRLRRWLEERDRAMKLSGFLLSLIKEIVIPIAIIVTLIGAVIALRWSLEHPLQAFCEELPQGALMETVIRDAEASGFIALRSGASPERLDILNHEAPFFRLACECEFSSGALRSKRLLQAD</sequence>
<keyword evidence="1" id="KW-0472">Membrane</keyword>
<proteinExistence type="predicted"/>
<keyword evidence="1" id="KW-0812">Transmembrane</keyword>
<accession>Q2SMD8</accession>
<dbReference type="Proteomes" id="UP000000238">
    <property type="component" value="Chromosome"/>
</dbReference>
<protein>
    <submittedName>
        <fullName evidence="2">Uncharacterized protein</fullName>
    </submittedName>
</protein>
<evidence type="ECO:0000313" key="3">
    <source>
        <dbReference type="Proteomes" id="UP000000238"/>
    </source>
</evidence>
<gene>
    <name evidence="2" type="ordered locus">HCH_01318</name>
</gene>